<dbReference type="OrthoDB" id="9812625at2"/>
<dbReference type="GO" id="GO:0006081">
    <property type="term" value="P:aldehyde metabolic process"/>
    <property type="evidence" value="ECO:0007669"/>
    <property type="project" value="InterPro"/>
</dbReference>
<keyword evidence="2 4" id="KW-0560">Oxidoreductase</keyword>
<dbReference type="CDD" id="cd07133">
    <property type="entry name" value="ALDH_CALDH_CalB"/>
    <property type="match status" value="1"/>
</dbReference>
<evidence type="ECO:0000256" key="6">
    <source>
        <dbReference type="PROSITE-ProRule" id="PRU10007"/>
    </source>
</evidence>
<dbReference type="InterPro" id="IPR016160">
    <property type="entry name" value="Ald_DH_CS_CYS"/>
</dbReference>
<comment type="similarity">
    <text evidence="1 4 7">Belongs to the aldehyde dehydrogenase family.</text>
</comment>
<dbReference type="Gene3D" id="3.40.309.10">
    <property type="entry name" value="Aldehyde Dehydrogenase, Chain A, domain 2"/>
    <property type="match status" value="1"/>
</dbReference>
<evidence type="ECO:0000313" key="10">
    <source>
        <dbReference type="Proteomes" id="UP000242501"/>
    </source>
</evidence>
<keyword evidence="10" id="KW-1185">Reference proteome</keyword>
<dbReference type="Gene3D" id="3.40.605.10">
    <property type="entry name" value="Aldehyde Dehydrogenase, Chain A, domain 1"/>
    <property type="match status" value="1"/>
</dbReference>
<organism evidence="9 10">
    <name type="scientific">Acinetobacter boissieri</name>
    <dbReference type="NCBI Taxonomy" id="1219383"/>
    <lineage>
        <taxon>Bacteria</taxon>
        <taxon>Pseudomonadati</taxon>
        <taxon>Pseudomonadota</taxon>
        <taxon>Gammaproteobacteria</taxon>
        <taxon>Moraxellales</taxon>
        <taxon>Moraxellaceae</taxon>
        <taxon>Acinetobacter</taxon>
    </lineage>
</organism>
<name>A0A1G6H036_9GAMM</name>
<dbReference type="PROSITE" id="PS00687">
    <property type="entry name" value="ALDEHYDE_DEHYDR_GLU"/>
    <property type="match status" value="1"/>
</dbReference>
<dbReference type="InterPro" id="IPR012394">
    <property type="entry name" value="Aldehyde_DH_NAD(P)"/>
</dbReference>
<dbReference type="FunFam" id="3.40.309.10:FF:000003">
    <property type="entry name" value="Aldehyde dehydrogenase"/>
    <property type="match status" value="1"/>
</dbReference>
<feature type="domain" description="Aldehyde dehydrogenase" evidence="8">
    <location>
        <begin position="3"/>
        <end position="438"/>
    </location>
</feature>
<dbReference type="FunFam" id="3.40.605.10:FF:000004">
    <property type="entry name" value="Aldehyde dehydrogenase"/>
    <property type="match status" value="1"/>
</dbReference>
<feature type="active site" evidence="5 6">
    <location>
        <position position="217"/>
    </location>
</feature>
<evidence type="ECO:0000259" key="8">
    <source>
        <dbReference type="Pfam" id="PF00171"/>
    </source>
</evidence>
<evidence type="ECO:0000256" key="5">
    <source>
        <dbReference type="PIRSR" id="PIRSR036492-1"/>
    </source>
</evidence>
<evidence type="ECO:0000256" key="7">
    <source>
        <dbReference type="RuleBase" id="RU003345"/>
    </source>
</evidence>
<reference evidence="10" key="1">
    <citation type="submission" date="2016-09" db="EMBL/GenBank/DDBJ databases">
        <authorList>
            <person name="Varghese N."/>
            <person name="Submissions S."/>
        </authorList>
    </citation>
    <scope>NUCLEOTIDE SEQUENCE [LARGE SCALE GENOMIC DNA]</scope>
    <source>
        <strain evidence="10">ANC 4422</strain>
    </source>
</reference>
<protein>
    <recommendedName>
        <fullName evidence="4">Aldehyde dehydrogenase</fullName>
    </recommendedName>
</protein>
<evidence type="ECO:0000256" key="3">
    <source>
        <dbReference type="ARBA" id="ARBA00023027"/>
    </source>
</evidence>
<dbReference type="PROSITE" id="PS00070">
    <property type="entry name" value="ALDEHYDE_DEHYDR_CYS"/>
    <property type="match status" value="1"/>
</dbReference>
<dbReference type="InterPro" id="IPR016162">
    <property type="entry name" value="Ald_DH_N"/>
</dbReference>
<dbReference type="AlphaFoldDB" id="A0A1G6H036"/>
<dbReference type="InterPro" id="IPR016161">
    <property type="entry name" value="Ald_DH/histidinol_DH"/>
</dbReference>
<dbReference type="EMBL" id="FMYL01000003">
    <property type="protein sequence ID" value="SDB87619.1"/>
    <property type="molecule type" value="Genomic_DNA"/>
</dbReference>
<gene>
    <name evidence="9" type="ORF">SAMN05421733_103102</name>
</gene>
<evidence type="ECO:0000313" key="9">
    <source>
        <dbReference type="EMBL" id="SDB87619.1"/>
    </source>
</evidence>
<dbReference type="Pfam" id="PF00171">
    <property type="entry name" value="Aldedh"/>
    <property type="match status" value="1"/>
</dbReference>
<dbReference type="PANTHER" id="PTHR43570">
    <property type="entry name" value="ALDEHYDE DEHYDROGENASE"/>
    <property type="match status" value="1"/>
</dbReference>
<sequence>MQTQDTIDQLHKQFQDQQHAYAKQPYPNSNQRKQWLKQLLVQLQQHENTLCHAICQDFSHRSIDETRIAEIIPSLSAIKYCIKHLEQWMQPSSKRVGLLFQPAKAYVMPQPLGVVGIIVPWNYPIYLAIGPLCQALAAGNRVMLKMSEFTPQFSQCFQDIISNSFPSDLVCVVTGDTSIAQAFSQLPFNHLLFTGSTAVGKHIMRAASENLTPVTLELGGKSPAIIAQDADFDEAIQRIAFGKAMNSGQTCVAPDYVLVHSTLEQQFIEKYLLALQKFYPHIENNPDYTAIINQKQLERLQHYLQDAKQHGATIHTMTGQTSGRKIAHCVIQQPTTAMKVMQEEIFGPILPVISYTHIDEAIEYINQGARPLALYYFGFNRTQQQYVLQHTHSGGVCFNETLMHVAQEDLPFGGVGASGMGSYHGIEGFKTFSHEKSVFVRPKLSFMKMIYPPYGQWLQKKLFKLYFKKP</sequence>
<dbReference type="PANTHER" id="PTHR43570:SF20">
    <property type="entry name" value="ALDEHYDE DEHYDROGENASE ALDX-RELATED"/>
    <property type="match status" value="1"/>
</dbReference>
<accession>A0A1G6H036</accession>
<dbReference type="PIRSF" id="PIRSF036492">
    <property type="entry name" value="ALDH"/>
    <property type="match status" value="1"/>
</dbReference>
<dbReference type="InterPro" id="IPR016163">
    <property type="entry name" value="Ald_DH_C"/>
</dbReference>
<evidence type="ECO:0000256" key="1">
    <source>
        <dbReference type="ARBA" id="ARBA00009986"/>
    </source>
</evidence>
<dbReference type="RefSeq" id="WP_092747067.1">
    <property type="nucleotide sequence ID" value="NZ_FMYL01000003.1"/>
</dbReference>
<dbReference type="GO" id="GO:0004029">
    <property type="term" value="F:aldehyde dehydrogenase (NAD+) activity"/>
    <property type="evidence" value="ECO:0007669"/>
    <property type="project" value="TreeGrafter"/>
</dbReference>
<proteinExistence type="inferred from homology"/>
<dbReference type="Proteomes" id="UP000242501">
    <property type="component" value="Unassembled WGS sequence"/>
</dbReference>
<dbReference type="InterPro" id="IPR029510">
    <property type="entry name" value="Ald_DH_CS_GLU"/>
</dbReference>
<feature type="active site" evidence="5">
    <location>
        <position position="251"/>
    </location>
</feature>
<dbReference type="SUPFAM" id="SSF53720">
    <property type="entry name" value="ALDH-like"/>
    <property type="match status" value="1"/>
</dbReference>
<dbReference type="InterPro" id="IPR015590">
    <property type="entry name" value="Aldehyde_DH_dom"/>
</dbReference>
<dbReference type="GO" id="GO:0005737">
    <property type="term" value="C:cytoplasm"/>
    <property type="evidence" value="ECO:0007669"/>
    <property type="project" value="TreeGrafter"/>
</dbReference>
<dbReference type="STRING" id="1219383.SAMN05421733_103102"/>
<evidence type="ECO:0000256" key="4">
    <source>
        <dbReference type="PIRNR" id="PIRNR036492"/>
    </source>
</evidence>
<keyword evidence="3" id="KW-0520">NAD</keyword>
<evidence type="ECO:0000256" key="2">
    <source>
        <dbReference type="ARBA" id="ARBA00023002"/>
    </source>
</evidence>